<protein>
    <submittedName>
        <fullName evidence="2">Uncharacterized protein</fullName>
    </submittedName>
</protein>
<gene>
    <name evidence="2" type="ORF">N7492_009711</name>
</gene>
<reference evidence="2" key="2">
    <citation type="journal article" date="2023" name="IMA Fungus">
        <title>Comparative genomic study of the Penicillium genus elucidates a diverse pangenome and 15 lateral gene transfer events.</title>
        <authorList>
            <person name="Petersen C."/>
            <person name="Sorensen T."/>
            <person name="Nielsen M.R."/>
            <person name="Sondergaard T.E."/>
            <person name="Sorensen J.L."/>
            <person name="Fitzpatrick D.A."/>
            <person name="Frisvad J.C."/>
            <person name="Nielsen K.L."/>
        </authorList>
    </citation>
    <scope>NUCLEOTIDE SEQUENCE</scope>
    <source>
        <strain evidence="2">IBT 21917</strain>
    </source>
</reference>
<proteinExistence type="predicted"/>
<name>A0A9W9HQ89_9EURO</name>
<reference evidence="2" key="1">
    <citation type="submission" date="2022-11" db="EMBL/GenBank/DDBJ databases">
        <authorList>
            <person name="Petersen C."/>
        </authorList>
    </citation>
    <scope>NUCLEOTIDE SEQUENCE</scope>
    <source>
        <strain evidence="2">IBT 21917</strain>
    </source>
</reference>
<evidence type="ECO:0000256" key="1">
    <source>
        <dbReference type="SAM" id="MobiDB-lite"/>
    </source>
</evidence>
<dbReference type="OrthoDB" id="4187177at2759"/>
<dbReference type="Proteomes" id="UP001146351">
    <property type="component" value="Unassembled WGS sequence"/>
</dbReference>
<feature type="compositionally biased region" description="Polar residues" evidence="1">
    <location>
        <begin position="20"/>
        <end position="35"/>
    </location>
</feature>
<dbReference type="AlphaFoldDB" id="A0A9W9HQ89"/>
<feature type="compositionally biased region" description="Polar residues" evidence="1">
    <location>
        <begin position="111"/>
        <end position="124"/>
    </location>
</feature>
<keyword evidence="3" id="KW-1185">Reference proteome</keyword>
<evidence type="ECO:0000313" key="2">
    <source>
        <dbReference type="EMBL" id="KAJ5152431.1"/>
    </source>
</evidence>
<feature type="region of interest" description="Disordered" evidence="1">
    <location>
        <begin position="110"/>
        <end position="129"/>
    </location>
</feature>
<accession>A0A9W9HQ89</accession>
<comment type="caution">
    <text evidence="2">The sequence shown here is derived from an EMBL/GenBank/DDBJ whole genome shotgun (WGS) entry which is preliminary data.</text>
</comment>
<sequence>MASAQGCPDMPSTEHHMATEKTSTYHQGLTPPNSPTASKAIVKDLKHLFGVLFEKTLLDLTSGEPPNTPAFQDQSTSSPDMVQLTKLLAKLARHECASAELSVATEPALSCSASNEQEEGVQNSDEIELETPISTTPDDFARFEKWASKSQLKTVLEIWDEEAGKYKITEPAEASSDPDNYAEYAFVVRECLERHAEEVTPYIDIKSEGLHDIKAISLMEDKTIIFIRIVS</sequence>
<organism evidence="2 3">
    <name type="scientific">Penicillium capsulatum</name>
    <dbReference type="NCBI Taxonomy" id="69766"/>
    <lineage>
        <taxon>Eukaryota</taxon>
        <taxon>Fungi</taxon>
        <taxon>Dikarya</taxon>
        <taxon>Ascomycota</taxon>
        <taxon>Pezizomycotina</taxon>
        <taxon>Eurotiomycetes</taxon>
        <taxon>Eurotiomycetidae</taxon>
        <taxon>Eurotiales</taxon>
        <taxon>Aspergillaceae</taxon>
        <taxon>Penicillium</taxon>
    </lineage>
</organism>
<feature type="region of interest" description="Disordered" evidence="1">
    <location>
        <begin position="1"/>
        <end position="35"/>
    </location>
</feature>
<dbReference type="EMBL" id="JAPQKO010000007">
    <property type="protein sequence ID" value="KAJ5152431.1"/>
    <property type="molecule type" value="Genomic_DNA"/>
</dbReference>
<evidence type="ECO:0000313" key="3">
    <source>
        <dbReference type="Proteomes" id="UP001146351"/>
    </source>
</evidence>